<keyword evidence="2" id="KW-1185">Reference proteome</keyword>
<organism evidence="2 3">
    <name type="scientific">Populus euphratica</name>
    <name type="common">Euphrates poplar</name>
    <dbReference type="NCBI Taxonomy" id="75702"/>
    <lineage>
        <taxon>Eukaryota</taxon>
        <taxon>Viridiplantae</taxon>
        <taxon>Streptophyta</taxon>
        <taxon>Embryophyta</taxon>
        <taxon>Tracheophyta</taxon>
        <taxon>Spermatophyta</taxon>
        <taxon>Magnoliopsida</taxon>
        <taxon>eudicotyledons</taxon>
        <taxon>Gunneridae</taxon>
        <taxon>Pentapetalae</taxon>
        <taxon>rosids</taxon>
        <taxon>fabids</taxon>
        <taxon>Malpighiales</taxon>
        <taxon>Salicaceae</taxon>
        <taxon>Saliceae</taxon>
        <taxon>Populus</taxon>
    </lineage>
</organism>
<reference evidence="3" key="1">
    <citation type="submission" date="2025-08" db="UniProtKB">
        <authorList>
            <consortium name="RefSeq"/>
        </authorList>
    </citation>
    <scope>IDENTIFICATION</scope>
</reference>
<evidence type="ECO:0000256" key="1">
    <source>
        <dbReference type="SAM" id="MobiDB-lite"/>
    </source>
</evidence>
<feature type="compositionally biased region" description="Acidic residues" evidence="1">
    <location>
        <begin position="154"/>
        <end position="179"/>
    </location>
</feature>
<name>A0AAJ6VDT5_POPEU</name>
<protein>
    <submittedName>
        <fullName evidence="3">Coiled-coil domain-containing protein 1-like</fullName>
    </submittedName>
</protein>
<dbReference type="Proteomes" id="UP000694918">
    <property type="component" value="Unplaced"/>
</dbReference>
<gene>
    <name evidence="3" type="primary">LOC105140203</name>
</gene>
<sequence>MAAKRIGGYGRSSFLKLVWARYDRIFTNIVATDDYAWAPSSGVLPDHNIGVNGNQDANVEQLDLEEESSDSKEDEIPNFADDVCDMGKGVNMSTSRNNHSSEKRKERESIHMDNTSCNAIFNKDLDDDYENIIERVVDHINYHGDYDNGGSGGDTDDGPNDEDDNDDDDNDNDEDDESF</sequence>
<evidence type="ECO:0000313" key="3">
    <source>
        <dbReference type="RefSeq" id="XP_011045245.1"/>
    </source>
</evidence>
<evidence type="ECO:0000313" key="2">
    <source>
        <dbReference type="Proteomes" id="UP000694918"/>
    </source>
</evidence>
<dbReference type="KEGG" id="peu:105140203"/>
<proteinExistence type="predicted"/>
<feature type="compositionally biased region" description="Basic and acidic residues" evidence="1">
    <location>
        <begin position="99"/>
        <end position="111"/>
    </location>
</feature>
<feature type="region of interest" description="Disordered" evidence="1">
    <location>
        <begin position="64"/>
        <end position="111"/>
    </location>
</feature>
<feature type="region of interest" description="Disordered" evidence="1">
    <location>
        <begin position="142"/>
        <end position="179"/>
    </location>
</feature>
<dbReference type="RefSeq" id="XP_011045245.1">
    <property type="nucleotide sequence ID" value="XM_011046943.1"/>
</dbReference>
<dbReference type="GeneID" id="105140203"/>
<accession>A0AAJ6VDT5</accession>
<dbReference type="AlphaFoldDB" id="A0AAJ6VDT5"/>